<gene>
    <name evidence="3" type="ORF">EV696_12426</name>
</gene>
<feature type="transmembrane region" description="Helical" evidence="1">
    <location>
        <begin position="16"/>
        <end position="46"/>
    </location>
</feature>
<dbReference type="SMART" id="SM00460">
    <property type="entry name" value="TGc"/>
    <property type="match status" value="1"/>
</dbReference>
<dbReference type="Proteomes" id="UP000295375">
    <property type="component" value="Unassembled WGS sequence"/>
</dbReference>
<dbReference type="Pfam" id="PF13559">
    <property type="entry name" value="DUF4129"/>
    <property type="match status" value="1"/>
</dbReference>
<comment type="caution">
    <text evidence="3">The sequence shown here is derived from an EMBL/GenBank/DDBJ whole genome shotgun (WGS) entry which is preliminary data.</text>
</comment>
<dbReference type="RefSeq" id="WP_133593192.1">
    <property type="nucleotide sequence ID" value="NZ_CP037953.1"/>
</dbReference>
<feature type="transmembrane region" description="Helical" evidence="1">
    <location>
        <begin position="547"/>
        <end position="567"/>
    </location>
</feature>
<evidence type="ECO:0000259" key="2">
    <source>
        <dbReference type="SMART" id="SM00460"/>
    </source>
</evidence>
<feature type="domain" description="Transglutaminase-like" evidence="2">
    <location>
        <begin position="395"/>
        <end position="466"/>
    </location>
</feature>
<sequence>MNATATTLLERPGVKALLLIAIGATLLPLWFKVPLWVAGFSALTLLSATGLGSKLPRYLLLVMVLGATAAVVVQHRGLFTKEAGLSLIVLMASFKLLELRANRDAVLLSALTFFLLFVAMLFHRDLAVNLYLFALLPVCTAAVLAMYRVDGWRGMKRLSRESGKFLLLALPIMIVAYMFFPRLAAPLWRLPGSGVTGPTDSMTIGDVQSLVLSDELAFRVKFQGTPPPESQRYWRGTVLSDFDGLTWTVGMPQAPESFEPLGPVQRQDIQMQAHRLRWLYALDVPVEVQSPIPARRVWNYTLMTNSFVREAVNYKAESYTQFRLGAELDERSQDYHLRLPAGGNPRSRDYAAQLATRFPEPKARVRAVLTEINQDEFWYTLSVPELAEDIVDDFWFNHKRGFCEHYANAVTFILRASGIPARVVVGYQGGEWNEYGQFLTLHHRDAHAWLEYWVAGEGWLRIDPTAAISPARIDQTWLDRVATRDSEFEFSDWEAFSKQAKEAPPFLVEWWTTANRWYEANIVQFNEDTQREWLKNLGLPEMSKGQLVQVLVFTLLTLMLISAIVIMRARINADPVARTYAAYCAKLARYGVMRAPGETPYALLRRAQRKLPGERAELREFVDYYVRLRYEGIGDYAGLRQRWWKLRFRRLRAV</sequence>
<keyword evidence="4" id="KW-1185">Reference proteome</keyword>
<dbReference type="PANTHER" id="PTHR42736">
    <property type="entry name" value="PROTEIN-GLUTAMINE GAMMA-GLUTAMYLTRANSFERASE"/>
    <property type="match status" value="1"/>
</dbReference>
<keyword evidence="1" id="KW-0812">Transmembrane</keyword>
<feature type="transmembrane region" description="Helical" evidence="1">
    <location>
        <begin position="161"/>
        <end position="180"/>
    </location>
</feature>
<dbReference type="InterPro" id="IPR002931">
    <property type="entry name" value="Transglutaminase-like"/>
</dbReference>
<accession>A0A4R6UMU8</accession>
<name>A0A4R6UMU8_9GAMM</name>
<evidence type="ECO:0000313" key="4">
    <source>
        <dbReference type="Proteomes" id="UP000295375"/>
    </source>
</evidence>
<dbReference type="InterPro" id="IPR025403">
    <property type="entry name" value="TgpA-like_C"/>
</dbReference>
<protein>
    <submittedName>
        <fullName evidence="3">Uncharacterized protein DUF4129</fullName>
    </submittedName>
</protein>
<dbReference type="InterPro" id="IPR038765">
    <property type="entry name" value="Papain-like_cys_pep_sf"/>
</dbReference>
<organism evidence="3 4">
    <name type="scientific">Permianibacter aggregans</name>
    <dbReference type="NCBI Taxonomy" id="1510150"/>
    <lineage>
        <taxon>Bacteria</taxon>
        <taxon>Pseudomonadati</taxon>
        <taxon>Pseudomonadota</taxon>
        <taxon>Gammaproteobacteria</taxon>
        <taxon>Pseudomonadales</taxon>
        <taxon>Pseudomonadaceae</taxon>
        <taxon>Permianibacter</taxon>
    </lineage>
</organism>
<dbReference type="EMBL" id="SNYM01000024">
    <property type="protein sequence ID" value="TDQ44544.1"/>
    <property type="molecule type" value="Genomic_DNA"/>
</dbReference>
<proteinExistence type="predicted"/>
<keyword evidence="1" id="KW-1133">Transmembrane helix</keyword>
<feature type="transmembrane region" description="Helical" evidence="1">
    <location>
        <begin position="58"/>
        <end position="77"/>
    </location>
</feature>
<feature type="transmembrane region" description="Helical" evidence="1">
    <location>
        <begin position="130"/>
        <end position="149"/>
    </location>
</feature>
<evidence type="ECO:0000256" key="1">
    <source>
        <dbReference type="SAM" id="Phobius"/>
    </source>
</evidence>
<dbReference type="SUPFAM" id="SSF54001">
    <property type="entry name" value="Cysteine proteinases"/>
    <property type="match status" value="1"/>
</dbReference>
<evidence type="ECO:0000313" key="3">
    <source>
        <dbReference type="EMBL" id="TDQ44544.1"/>
    </source>
</evidence>
<dbReference type="Gene3D" id="3.10.620.30">
    <property type="match status" value="1"/>
</dbReference>
<dbReference type="InterPro" id="IPR052901">
    <property type="entry name" value="Bact_TGase-like"/>
</dbReference>
<dbReference type="OrthoDB" id="9804872at2"/>
<keyword evidence="1" id="KW-0472">Membrane</keyword>
<dbReference type="Pfam" id="PF01841">
    <property type="entry name" value="Transglut_core"/>
    <property type="match status" value="1"/>
</dbReference>
<dbReference type="Pfam" id="PF11992">
    <property type="entry name" value="TgpA_N"/>
    <property type="match status" value="1"/>
</dbReference>
<dbReference type="AlphaFoldDB" id="A0A4R6UMU8"/>
<dbReference type="InterPro" id="IPR021878">
    <property type="entry name" value="TgpA_N"/>
</dbReference>
<reference evidence="3 4" key="1">
    <citation type="submission" date="2019-03" db="EMBL/GenBank/DDBJ databases">
        <title>Genomic Encyclopedia of Type Strains, Phase IV (KMG-IV): sequencing the most valuable type-strain genomes for metagenomic binning, comparative biology and taxonomic classification.</title>
        <authorList>
            <person name="Goeker M."/>
        </authorList>
    </citation>
    <scope>NUCLEOTIDE SEQUENCE [LARGE SCALE GENOMIC DNA]</scope>
    <source>
        <strain evidence="3 4">DSM 103792</strain>
    </source>
</reference>
<feature type="transmembrane region" description="Helical" evidence="1">
    <location>
        <begin position="106"/>
        <end position="124"/>
    </location>
</feature>
<dbReference type="PANTHER" id="PTHR42736:SF1">
    <property type="entry name" value="PROTEIN-GLUTAMINE GAMMA-GLUTAMYLTRANSFERASE"/>
    <property type="match status" value="1"/>
</dbReference>